<dbReference type="InterPro" id="IPR046933">
    <property type="entry name" value="SAM_KSR1_N_sf"/>
</dbReference>
<evidence type="ECO:0000313" key="8">
    <source>
        <dbReference type="Proteomes" id="UP000192578"/>
    </source>
</evidence>
<keyword evidence="2" id="KW-0862">Zinc</keyword>
<evidence type="ECO:0000313" key="7">
    <source>
        <dbReference type="EMBL" id="OQV18786.1"/>
    </source>
</evidence>
<feature type="compositionally biased region" description="Polar residues" evidence="4">
    <location>
        <begin position="1596"/>
        <end position="1610"/>
    </location>
</feature>
<dbReference type="GO" id="GO:0004674">
    <property type="term" value="F:protein serine/threonine kinase activity"/>
    <property type="evidence" value="ECO:0007669"/>
    <property type="project" value="TreeGrafter"/>
</dbReference>
<dbReference type="PANTHER" id="PTHR44329:SF253">
    <property type="entry name" value="KINASE SUPPRESSOR OF RAS 2"/>
    <property type="match status" value="1"/>
</dbReference>
<accession>A0A1W0WUB1</accession>
<dbReference type="PROSITE" id="PS50011">
    <property type="entry name" value="PROTEIN_KINASE_DOM"/>
    <property type="match status" value="1"/>
</dbReference>
<gene>
    <name evidence="7" type="ORF">BV898_07223</name>
</gene>
<feature type="compositionally biased region" description="Low complexity" evidence="4">
    <location>
        <begin position="527"/>
        <end position="550"/>
    </location>
</feature>
<dbReference type="InterPro" id="IPR002219">
    <property type="entry name" value="PKC_DAG/PE"/>
</dbReference>
<feature type="region of interest" description="Disordered" evidence="4">
    <location>
        <begin position="806"/>
        <end position="996"/>
    </location>
</feature>
<feature type="region of interest" description="Disordered" evidence="4">
    <location>
        <begin position="216"/>
        <end position="238"/>
    </location>
</feature>
<feature type="compositionally biased region" description="Polar residues" evidence="4">
    <location>
        <begin position="1040"/>
        <end position="1056"/>
    </location>
</feature>
<keyword evidence="8" id="KW-1185">Reference proteome</keyword>
<organism evidence="7 8">
    <name type="scientific">Hypsibius exemplaris</name>
    <name type="common">Freshwater tardigrade</name>
    <dbReference type="NCBI Taxonomy" id="2072580"/>
    <lineage>
        <taxon>Eukaryota</taxon>
        <taxon>Metazoa</taxon>
        <taxon>Ecdysozoa</taxon>
        <taxon>Tardigrada</taxon>
        <taxon>Eutardigrada</taxon>
        <taxon>Parachela</taxon>
        <taxon>Hypsibioidea</taxon>
        <taxon>Hypsibiidae</taxon>
        <taxon>Hypsibius</taxon>
    </lineage>
</organism>
<dbReference type="InterPro" id="IPR011009">
    <property type="entry name" value="Kinase-like_dom_sf"/>
</dbReference>
<dbReference type="SUPFAM" id="SSF57889">
    <property type="entry name" value="Cysteine-rich domain"/>
    <property type="match status" value="1"/>
</dbReference>
<evidence type="ECO:0000256" key="2">
    <source>
        <dbReference type="ARBA" id="ARBA00022833"/>
    </source>
</evidence>
<dbReference type="InterPro" id="IPR046349">
    <property type="entry name" value="C1-like_sf"/>
</dbReference>
<proteinExistence type="predicted"/>
<name>A0A1W0WUB1_HYPEX</name>
<reference evidence="8" key="1">
    <citation type="submission" date="2017-01" db="EMBL/GenBank/DDBJ databases">
        <title>Comparative genomics of anhydrobiosis in the tardigrade Hypsibius dujardini.</title>
        <authorList>
            <person name="Yoshida Y."/>
            <person name="Koutsovoulos G."/>
            <person name="Laetsch D."/>
            <person name="Stevens L."/>
            <person name="Kumar S."/>
            <person name="Horikawa D."/>
            <person name="Ishino K."/>
            <person name="Komine S."/>
            <person name="Tomita M."/>
            <person name="Blaxter M."/>
            <person name="Arakawa K."/>
        </authorList>
    </citation>
    <scope>NUCLEOTIDE SEQUENCE [LARGE SCALE GENOMIC DNA]</scope>
    <source>
        <strain evidence="8">Z151</strain>
    </source>
</reference>
<feature type="compositionally biased region" description="Acidic residues" evidence="4">
    <location>
        <begin position="745"/>
        <end position="758"/>
    </location>
</feature>
<dbReference type="SUPFAM" id="SSF56112">
    <property type="entry name" value="Protein kinase-like (PK-like)"/>
    <property type="match status" value="1"/>
</dbReference>
<dbReference type="PROSITE" id="PS00107">
    <property type="entry name" value="PROTEIN_KINASE_ATP"/>
    <property type="match status" value="1"/>
</dbReference>
<evidence type="ECO:0000256" key="4">
    <source>
        <dbReference type="SAM" id="MobiDB-lite"/>
    </source>
</evidence>
<dbReference type="Pfam" id="PF13543">
    <property type="entry name" value="SAM_KSR1"/>
    <property type="match status" value="1"/>
</dbReference>
<dbReference type="Pfam" id="PF20406">
    <property type="entry name" value="SAM_KSR1_N"/>
    <property type="match status" value="1"/>
</dbReference>
<dbReference type="CDD" id="cd20812">
    <property type="entry name" value="C1_KSR"/>
    <property type="match status" value="1"/>
</dbReference>
<dbReference type="GO" id="GO:0005524">
    <property type="term" value="F:ATP binding"/>
    <property type="evidence" value="ECO:0007669"/>
    <property type="project" value="UniProtKB-UniRule"/>
</dbReference>
<dbReference type="Pfam" id="PF07714">
    <property type="entry name" value="PK_Tyr_Ser-Thr"/>
    <property type="match status" value="1"/>
</dbReference>
<feature type="region of interest" description="Disordered" evidence="4">
    <location>
        <begin position="1557"/>
        <end position="1626"/>
    </location>
</feature>
<dbReference type="Gene3D" id="3.30.200.20">
    <property type="entry name" value="Phosphorylase Kinase, domain 1"/>
    <property type="match status" value="1"/>
</dbReference>
<sequence>MDTPTHNANTPLAVLRKFEDLLLAKLEFSTQLQSLVDTSAQSLDAFRTHCSTSRELIKDEIRMLEGKLIQRIGRQLAVRRILTKHFHQLSQDFELSQYLETDLDSFLAEQNEALASHHRLSSSESSVATQVSTAPTETGESAIACLVDRIKLILDEELSQHPSLKQWLEIVGLQPLCVKAIMQIVNSVEDLLQTSESKLKAEIVAVSGCCSCPGADGSVPDPKQQREHRLVPDSQSEDLPRKEMTGLRVEQMLKDKGKLPIPIREDVRRLITACRLLRIYTDRLMAEDNDMKELLLFIPTQTSSAFPSSPNNNNVPTINSTVLATPPHGLVRKESVKSLYWDSWRGRPVVSSPGHAPDISNVLTTNGPFCYVHYAGMERGDHQRDERLPSMLSSFSSEDNFLSSPSTTSQSMYQIPTTSVTNANSSSNNSNYNNNSTGSNRLTSQSSVMSSVSTATTTGDEAETGSAFNDFASASSSCANSVFPSSNNILQMVQMSESSPGSNKKHYSSTGTEDRCSRSPALIFPLSGSTTTSDTTTTVIRPSSSTPSLLLTGNPAGAARPFSGIAASKLSAGGGTVTYDPAGSQGHATRKELLKFTKSTSLESSFRNRLNSDDAVMLTPPTPVDRSMLYHSGSSDSGSSSSRLTSAKGLERNLRRMHHSIHHVFKNHLFLTHTICAYCEKTLRGLGRKCRHCRFRCHPDCADKAPPSCGLPDGLVKEYFKTMNPGKKFRPRLAGQPTNGRASMDEDVTQVEEDDETLSDWKQRKGSCDVGDGYRRYGTLSRASEEENEQSMSNWKPKFRLFQPKTPSVQAVASPITARKPLKKQRSRSTGNCLEDSPQQLNNVSPPSPIVVKSPSHQTALPAAELRSPVARRISGSFSLPRDRRKRKNNLVIPKTDGGGQSDRPVQPREVRLFSDPSPMDTFTYGGGDKRRTTSTSSNLEAPSPPPHNKSQDSLSAQSSSLGSSTPASVPPSPGGVSYNRSGSSSTNPPISPLALTSFVNPRTYRSFMRNVRDQIKSHFHWPNHQASHSHMEESTSTSKVTANASTPTSVLNAPSTPMGGRKTPLFGRRTSWKNNSDRINNNNAVSVEEEAEANRLEAEDSFPSEAPRGFATVLVQPHGSADVVRKLQLSAGGAGGSSDSLSRQNRRFSLLEPQEEVDMIPPIASPPALKIPAVEVDEETELSYSSEVSGDVSYMVESQAPWRRQQSMYLKELNIPYEQIVFADTDKDKPLGQGTFGQVHRGQWHGDVAIKILNDDYLYNDAEELHEAFKQDLATLRKTRHDNLVLFMGACMKQSHESHQQIIITSLLARGQQAGPSAGNSITLHDLIHEQRSKTSLSAPYKAQLNRLLIIASQISQGMGYLHRRGIVHKNLKTKNVFVTHEKCIITDYGLFSISKMYQQGRSDDLLWFPKNWLCYLAPELCRHLQTPRQQKLAFRAYRASNDAKLTFGVPFSIFSDVYAFGTVLYELCTGAFPLLWSASNALRLTNNTSVPSITGGTMTGAETPITPGPGMLPQTPVALGGASMRLPRPADPNLPGSLEVALYMIASGTHPIFKTFRPRGNTASSTSTSHQGPRSGSSSSSIPPAAATAARNLKNATSSSTTPPQSLALTPGTPPTPAHSPISLLSPSIDEAAARELIELISVCWSTKLSARKEFQDIYAMLERVPKKSLARSPSHPVHGNASFPKETIYY</sequence>
<feature type="compositionally biased region" description="Low complexity" evidence="4">
    <location>
        <begin position="1569"/>
        <end position="1593"/>
    </location>
</feature>
<dbReference type="InterPro" id="IPR001245">
    <property type="entry name" value="Ser-Thr/Tyr_kinase_cat_dom"/>
</dbReference>
<feature type="compositionally biased region" description="Polar residues" evidence="4">
    <location>
        <begin position="828"/>
        <end position="843"/>
    </location>
</feature>
<dbReference type="InterPro" id="IPR046861">
    <property type="entry name" value="SAM_KSR1_N"/>
</dbReference>
<keyword evidence="7" id="KW-0418">Kinase</keyword>
<evidence type="ECO:0000256" key="1">
    <source>
        <dbReference type="ARBA" id="ARBA00022723"/>
    </source>
</evidence>
<dbReference type="InterPro" id="IPR013761">
    <property type="entry name" value="SAM/pointed_sf"/>
</dbReference>
<dbReference type="InterPro" id="IPR051681">
    <property type="entry name" value="Ser/Thr_Kinases-Pseudokinases"/>
</dbReference>
<dbReference type="InterPro" id="IPR025561">
    <property type="entry name" value="KSR_SAM-like_dom"/>
</dbReference>
<keyword evidence="1" id="KW-0479">Metal-binding</keyword>
<dbReference type="Gene3D" id="3.30.60.20">
    <property type="match status" value="1"/>
</dbReference>
<dbReference type="InterPro" id="IPR017441">
    <property type="entry name" value="Protein_kinase_ATP_BS"/>
</dbReference>
<feature type="region of interest" description="Disordered" evidence="4">
    <location>
        <begin position="496"/>
        <end position="550"/>
    </location>
</feature>
<dbReference type="PROSITE" id="PS50081">
    <property type="entry name" value="ZF_DAG_PE_2"/>
    <property type="match status" value="1"/>
</dbReference>
<keyword evidence="7" id="KW-0808">Transferase</keyword>
<dbReference type="Pfam" id="PF00130">
    <property type="entry name" value="C1_1"/>
    <property type="match status" value="1"/>
</dbReference>
<feature type="region of interest" description="Disordered" evidence="4">
    <location>
        <begin position="419"/>
        <end position="463"/>
    </location>
</feature>
<feature type="compositionally biased region" description="Polar residues" evidence="4">
    <location>
        <begin position="979"/>
        <end position="989"/>
    </location>
</feature>
<dbReference type="InterPro" id="IPR000719">
    <property type="entry name" value="Prot_kinase_dom"/>
</dbReference>
<dbReference type="PANTHER" id="PTHR44329">
    <property type="entry name" value="SERINE/THREONINE-PROTEIN KINASE TNNI3K-RELATED"/>
    <property type="match status" value="1"/>
</dbReference>
<dbReference type="GO" id="GO:0046872">
    <property type="term" value="F:metal ion binding"/>
    <property type="evidence" value="ECO:0007669"/>
    <property type="project" value="UniProtKB-KW"/>
</dbReference>
<feature type="domain" description="Protein kinase" evidence="5">
    <location>
        <begin position="1226"/>
        <end position="1681"/>
    </location>
</feature>
<dbReference type="Proteomes" id="UP000192578">
    <property type="component" value="Unassembled WGS sequence"/>
</dbReference>
<dbReference type="Gene3D" id="1.10.510.10">
    <property type="entry name" value="Transferase(Phosphotransferase) domain 1"/>
    <property type="match status" value="1"/>
</dbReference>
<evidence type="ECO:0000256" key="3">
    <source>
        <dbReference type="PROSITE-ProRule" id="PRU10141"/>
    </source>
</evidence>
<feature type="region of interest" description="Disordered" evidence="4">
    <location>
        <begin position="727"/>
        <end position="764"/>
    </location>
</feature>
<keyword evidence="3" id="KW-0067">ATP-binding</keyword>
<dbReference type="SMART" id="SM00109">
    <property type="entry name" value="C1"/>
    <property type="match status" value="1"/>
</dbReference>
<dbReference type="Gene3D" id="6.10.140.1120">
    <property type="match status" value="1"/>
</dbReference>
<dbReference type="EMBL" id="MTYJ01000046">
    <property type="protein sequence ID" value="OQV18786.1"/>
    <property type="molecule type" value="Genomic_DNA"/>
</dbReference>
<feature type="domain" description="Phorbol-ester/DAG-type" evidence="6">
    <location>
        <begin position="662"/>
        <end position="709"/>
    </location>
</feature>
<comment type="caution">
    <text evidence="7">The sequence shown here is derived from an EMBL/GenBank/DDBJ whole genome shotgun (WGS) entry which is preliminary data.</text>
</comment>
<dbReference type="Gene3D" id="1.10.150.50">
    <property type="entry name" value="Transcription Factor, Ets-1"/>
    <property type="match status" value="1"/>
</dbReference>
<feature type="compositionally biased region" description="Low complexity" evidence="4">
    <location>
        <begin position="952"/>
        <end position="968"/>
    </location>
</feature>
<evidence type="ECO:0000259" key="6">
    <source>
        <dbReference type="PROSITE" id="PS50081"/>
    </source>
</evidence>
<keyword evidence="3" id="KW-0547">Nucleotide-binding</keyword>
<dbReference type="OrthoDB" id="774951at2759"/>
<feature type="binding site" evidence="3">
    <location>
        <position position="1252"/>
    </location>
    <ligand>
        <name>ATP</name>
        <dbReference type="ChEBI" id="CHEBI:30616"/>
    </ligand>
</feature>
<protein>
    <submittedName>
        <fullName evidence="7">Kinase suppressor of Ras 1</fullName>
    </submittedName>
</protein>
<evidence type="ECO:0000259" key="5">
    <source>
        <dbReference type="PROSITE" id="PS50011"/>
    </source>
</evidence>
<feature type="region of interest" description="Disordered" evidence="4">
    <location>
        <begin position="1024"/>
        <end position="1080"/>
    </location>
</feature>